<feature type="compositionally biased region" description="Basic residues" evidence="1">
    <location>
        <begin position="528"/>
        <end position="537"/>
    </location>
</feature>
<feature type="region of interest" description="Disordered" evidence="1">
    <location>
        <begin position="329"/>
        <end position="384"/>
    </location>
</feature>
<feature type="compositionally biased region" description="Low complexity" evidence="1">
    <location>
        <begin position="538"/>
        <end position="548"/>
    </location>
</feature>
<feature type="region of interest" description="Disordered" evidence="1">
    <location>
        <begin position="521"/>
        <end position="624"/>
    </location>
</feature>
<feature type="compositionally biased region" description="Basic and acidic residues" evidence="1">
    <location>
        <begin position="702"/>
        <end position="726"/>
    </location>
</feature>
<dbReference type="VEuPathDB" id="CryptoDB:Cvel_28693"/>
<feature type="compositionally biased region" description="Basic and acidic residues" evidence="1">
    <location>
        <begin position="549"/>
        <end position="587"/>
    </location>
</feature>
<accession>A0A0G4HLC5</accession>
<name>A0A0G4HLC5_9ALVE</name>
<feature type="region of interest" description="Disordered" evidence="1">
    <location>
        <begin position="775"/>
        <end position="891"/>
    </location>
</feature>
<organism evidence="2">
    <name type="scientific">Chromera velia CCMP2878</name>
    <dbReference type="NCBI Taxonomy" id="1169474"/>
    <lineage>
        <taxon>Eukaryota</taxon>
        <taxon>Sar</taxon>
        <taxon>Alveolata</taxon>
        <taxon>Colpodellida</taxon>
        <taxon>Chromeraceae</taxon>
        <taxon>Chromera</taxon>
    </lineage>
</organism>
<dbReference type="EMBL" id="CDMZ01003045">
    <property type="protein sequence ID" value="CEM44907.1"/>
    <property type="molecule type" value="Genomic_DNA"/>
</dbReference>
<evidence type="ECO:0000256" key="1">
    <source>
        <dbReference type="SAM" id="MobiDB-lite"/>
    </source>
</evidence>
<evidence type="ECO:0000313" key="2">
    <source>
        <dbReference type="EMBL" id="CEM44907.1"/>
    </source>
</evidence>
<feature type="region of interest" description="Disordered" evidence="1">
    <location>
        <begin position="444"/>
        <end position="483"/>
    </location>
</feature>
<proteinExistence type="predicted"/>
<gene>
    <name evidence="2" type="ORF">Cvel_28693</name>
</gene>
<protein>
    <submittedName>
        <fullName evidence="2">Uncharacterized protein</fullName>
    </submittedName>
</protein>
<feature type="compositionally biased region" description="Low complexity" evidence="1">
    <location>
        <begin position="780"/>
        <end position="794"/>
    </location>
</feature>
<sequence length="957" mass="107195">MLTCSARAGQLPQPRPAESKSIYKHLDGMIADRFDMKRPAKRHYYFYTKHDPERIKKKEDEAYRERRRKAFLDETDIGQGVRMEQAIEKARRDYKDTLHPWVTKREPIDFQYILGPSRAEVNIDLEKVRNPPPPYQPWKSERLTWDKVLKEKDPDPPVHPVQVHAEQQDIQSPHFEYHPRCRAVIERETWGTALSSAKTVRDRTEFLGLSPRGAGSMGADMKMQTLQTARNVRPDVAESGNIVRSSGKQAARYGGVGGGALTSQPFRGSEAEALSRTLWGHKDPNDWTYKPTDLAKKSIWKKGTAGEGEGPAMWGDDLRYEVHKGWNFDERSPYGRKAPDCGSLTRQRPQTAHPRLTAATPPGSHSPGHRGRGRAWHESGSKARLQGVTAGPTLEDKWDRVRDMHASSKRMWAERAERERLQSAREQQLLKRTARRMENGPDWASCSCSTRTVSVRPATASGGSRGGNTPTGSYVGASAPLDTAMRRRPFSADPRMRSGSHSQQQQYPQDAYELVTLVKTKEKQHRDGCRHRHRSRPRSASASRSRPPTAREERMKEHIESRQTHGHEQRYADTERRGRHSWDHHNGWEPSGPFALSNAGAPSSPGYDAHESPHHRHYQPGGGETYRRMERQREFEDAGIFEDNSPDGDLDAETLAKAIEVAIPSVPRVSMRKRPHAPRSSRHGGGGTQRREAPSRGTSSHAHQERRPSESDSRRSGGQYSREKDTRSRRHQGGGGGYSDPHRHPHAHAHTKEGPSSPSMKGAYLSSKLLASAADRRLARQQQQQRAPSASGSRGSREQSVYPGTLGGQPSTHGRHQRDHVPSGSRPHTAAQARAPAPSESRPFTSRGASGRGGGHYYRHSDVADKYPAPGPHHATQAAPQHGGHTQGRGATLYDIRRKLLTDRMHMYDRMANQAANELERSVRHSWRIAGGGSSFQKPPSAATVASLRTISRDPWM</sequence>
<feature type="compositionally biased region" description="Basic and acidic residues" evidence="1">
    <location>
        <begin position="329"/>
        <end position="339"/>
    </location>
</feature>
<feature type="region of interest" description="Disordered" evidence="1">
    <location>
        <begin position="1"/>
        <end position="20"/>
    </location>
</feature>
<feature type="compositionally biased region" description="Basic residues" evidence="1">
    <location>
        <begin position="670"/>
        <end position="682"/>
    </location>
</feature>
<reference evidence="2" key="1">
    <citation type="submission" date="2014-11" db="EMBL/GenBank/DDBJ databases">
        <authorList>
            <person name="Otto D Thomas"/>
            <person name="Naeem Raeece"/>
        </authorList>
    </citation>
    <scope>NUCLEOTIDE SEQUENCE</scope>
</reference>
<feature type="region of interest" description="Disordered" evidence="1">
    <location>
        <begin position="666"/>
        <end position="762"/>
    </location>
</feature>
<dbReference type="AlphaFoldDB" id="A0A0G4HLC5"/>